<gene>
    <name evidence="2" type="ORF">TM448B00292_0059</name>
</gene>
<organism evidence="2">
    <name type="scientific">viral metagenome</name>
    <dbReference type="NCBI Taxonomy" id="1070528"/>
    <lineage>
        <taxon>unclassified sequences</taxon>
        <taxon>metagenomes</taxon>
        <taxon>organismal metagenomes</taxon>
    </lineage>
</organism>
<sequence>MQAQVCLKQDDSVRTYGIRATAVPYRDQIEQLLPSVESVVIDFGNRDATQSFVDELIGALVLRHGGQVMSKLIFEKCNDEVKAIIRFVVLDRIQQLSTRVAA</sequence>
<dbReference type="InterPro" id="IPR025474">
    <property type="entry name" value="DUF4325"/>
</dbReference>
<evidence type="ECO:0000259" key="1">
    <source>
        <dbReference type="Pfam" id="PF14213"/>
    </source>
</evidence>
<feature type="domain" description="DUF4325" evidence="1">
    <location>
        <begin position="26"/>
        <end position="82"/>
    </location>
</feature>
<evidence type="ECO:0000313" key="2">
    <source>
        <dbReference type="EMBL" id="QJH94722.1"/>
    </source>
</evidence>
<dbReference type="Pfam" id="PF14213">
    <property type="entry name" value="DUF4325"/>
    <property type="match status" value="1"/>
</dbReference>
<name>A0A6M3XA95_9ZZZZ</name>
<proteinExistence type="predicted"/>
<protein>
    <recommendedName>
        <fullName evidence="1">DUF4325 domain-containing protein</fullName>
    </recommendedName>
</protein>
<accession>A0A6M3XA95</accession>
<dbReference type="EMBL" id="MT144604">
    <property type="protein sequence ID" value="QJH94722.1"/>
    <property type="molecule type" value="Genomic_DNA"/>
</dbReference>
<reference evidence="2" key="1">
    <citation type="submission" date="2020-03" db="EMBL/GenBank/DDBJ databases">
        <title>The deep terrestrial virosphere.</title>
        <authorList>
            <person name="Holmfeldt K."/>
            <person name="Nilsson E."/>
            <person name="Simone D."/>
            <person name="Lopez-Fernandez M."/>
            <person name="Wu X."/>
            <person name="de Brujin I."/>
            <person name="Lundin D."/>
            <person name="Andersson A."/>
            <person name="Bertilsson S."/>
            <person name="Dopson M."/>
        </authorList>
    </citation>
    <scope>NUCLEOTIDE SEQUENCE</scope>
    <source>
        <strain evidence="2">TM448B00292</strain>
    </source>
</reference>
<dbReference type="AlphaFoldDB" id="A0A6M3XA95"/>